<feature type="domain" description="EGF-like" evidence="17">
    <location>
        <begin position="639"/>
        <end position="674"/>
    </location>
</feature>
<evidence type="ECO:0000256" key="2">
    <source>
        <dbReference type="ARBA" id="ARBA00022536"/>
    </source>
</evidence>
<dbReference type="Gene3D" id="2.10.25.10">
    <property type="entry name" value="Laminin"/>
    <property type="match status" value="3"/>
</dbReference>
<evidence type="ECO:0000256" key="4">
    <source>
        <dbReference type="ARBA" id="ARBA00022692"/>
    </source>
</evidence>
<dbReference type="InterPro" id="IPR009030">
    <property type="entry name" value="Growth_fac_rcpt_cys_sf"/>
</dbReference>
<keyword evidence="3" id="KW-0254">Endocytosis</keyword>
<dbReference type="Pfam" id="PF07645">
    <property type="entry name" value="EGF_CA"/>
    <property type="match status" value="1"/>
</dbReference>
<keyword evidence="8 16" id="KW-0472">Membrane</keyword>
<feature type="repeat" description="LDL-receptor class B" evidence="14">
    <location>
        <begin position="410"/>
        <end position="452"/>
    </location>
</feature>
<sequence length="871" mass="95867">MCDFDDDCGDNSDEDITKCRDSYRKCSESEFRCANNKCIQGRFKCDHDDDCGDASDEKDSLCKDFQKCTTEQFTCASGHCTSLLNLCDGHRDCQDASDERNCTAWYPGRKYCPATRFECNNHICIPLAWRCDAQNDCGDDSDEAPSVCKQVNCTVPEKFLCNNFKCVSSWRRCDGIDNCGDKSDEENCEIKKECSADEFKCADGTCIDGGKVCDNSHDCKDFSDERGCHKGSGLKCDDNNGGCEHNCTDLSQDSYYCSCAPGFRQSSINRKECEDINECATWGNNCPQDCLNVKGSFKCRCHKGFSDPHNRGQECKSDDSSIIILFTMGDEVRQYRSKSKDYTTEVISGVRSAGIDIDADRRLVYWSDTNLGKIFRASVPKDDKKKAVAQDLEIVGAKHPEGLSVDWAAKNIYWTDYESRTISVANADGYYQRTLISTDLRYPLAIAVHPGLGYMYWTDANVFRPRIERAWMNGDERSVLVSTKLGFPSGLAIDFHMGGRVYWCDSKENLIESMKPDGSDRVLVTAKSVFNPVSVDVFEGSMYWLSESLGQLASMDKFGRENNKTIQTGLQLPKGLKVFHINRYNISIKSGCKKLACSHLCLIIPGGARCACPEGTTFLPDTNNTSCDAAHPKPVRPPPGDVCKCLNGGVCSSDENDVITYCKCPTGFDGDFCEVSNNGTVTQNPEGIAGGITSVEDHVAIIVPIVVGGIAVLILVLVVFILRKRGVDFNFKKLITKSNPNSPTVSFKEGGKIRLGVPEMTFDGQGHAEMQPTSGDSPTNFSNPIYDNLHAPQSDVILPIHGPNYESSTDPERGDASNGGSVKGSKGRIPPPQSPTSPGPSKEFRIAPRALDPNMDDDERDNTGLVKFGEL</sequence>
<dbReference type="Pfam" id="PF00057">
    <property type="entry name" value="Ldl_recept_a"/>
    <property type="match status" value="5"/>
</dbReference>
<keyword evidence="19" id="KW-1185">Reference proteome</keyword>
<dbReference type="PROSITE" id="PS51120">
    <property type="entry name" value="LDLRB"/>
    <property type="match status" value="3"/>
</dbReference>
<dbReference type="PROSITE" id="PS00022">
    <property type="entry name" value="EGF_1"/>
    <property type="match status" value="1"/>
</dbReference>
<dbReference type="PROSITE" id="PS50068">
    <property type="entry name" value="LDLRA_2"/>
    <property type="match status" value="5"/>
</dbReference>
<evidence type="ECO:0000256" key="12">
    <source>
        <dbReference type="PROSITE-ProRule" id="PRU00076"/>
    </source>
</evidence>
<reference evidence="18 19" key="1">
    <citation type="submission" date="2024-04" db="EMBL/GenBank/DDBJ databases">
        <authorList>
            <consortium name="Genoscope - CEA"/>
            <person name="William W."/>
        </authorList>
    </citation>
    <scope>NUCLEOTIDE SEQUENCE [LARGE SCALE GENOMIC DNA]</scope>
</reference>
<dbReference type="CDD" id="cd00054">
    <property type="entry name" value="EGF_CA"/>
    <property type="match status" value="1"/>
</dbReference>
<evidence type="ECO:0000256" key="5">
    <source>
        <dbReference type="ARBA" id="ARBA00022729"/>
    </source>
</evidence>
<dbReference type="SMART" id="SM00181">
    <property type="entry name" value="EGF"/>
    <property type="match status" value="4"/>
</dbReference>
<dbReference type="PANTHER" id="PTHR22722:SF14">
    <property type="entry name" value="MEGALIN, ISOFORM A"/>
    <property type="match status" value="1"/>
</dbReference>
<feature type="disulfide bond" evidence="13">
    <location>
        <begin position="213"/>
        <end position="228"/>
    </location>
</feature>
<feature type="compositionally biased region" description="Pro residues" evidence="15">
    <location>
        <begin position="829"/>
        <end position="838"/>
    </location>
</feature>
<keyword evidence="2 12" id="KW-0245">EGF-like domain</keyword>
<dbReference type="SMART" id="SM00179">
    <property type="entry name" value="EGF_CA"/>
    <property type="match status" value="3"/>
</dbReference>
<feature type="disulfide bond" evidence="13">
    <location>
        <begin position="87"/>
        <end position="102"/>
    </location>
</feature>
<dbReference type="Pfam" id="PF00058">
    <property type="entry name" value="Ldl_recept_b"/>
    <property type="match status" value="2"/>
</dbReference>
<dbReference type="InterPro" id="IPR000742">
    <property type="entry name" value="EGF"/>
</dbReference>
<dbReference type="InterPro" id="IPR002172">
    <property type="entry name" value="LDrepeatLR_classA_rpt"/>
</dbReference>
<gene>
    <name evidence="18" type="ORF">GSLYS_00021391001</name>
</gene>
<keyword evidence="5" id="KW-0732">Signal</keyword>
<comment type="caution">
    <text evidence="12">Lacks conserved residue(s) required for the propagation of feature annotation.</text>
</comment>
<evidence type="ECO:0000256" key="1">
    <source>
        <dbReference type="ARBA" id="ARBA00004479"/>
    </source>
</evidence>
<keyword evidence="11" id="KW-0325">Glycoprotein</keyword>
<dbReference type="InterPro" id="IPR036055">
    <property type="entry name" value="LDL_receptor-like_sf"/>
</dbReference>
<evidence type="ECO:0000256" key="9">
    <source>
        <dbReference type="ARBA" id="ARBA00023157"/>
    </source>
</evidence>
<feature type="disulfide bond" evidence="12">
    <location>
        <begin position="645"/>
        <end position="662"/>
    </location>
</feature>
<feature type="compositionally biased region" description="Polar residues" evidence="15">
    <location>
        <begin position="771"/>
        <end position="785"/>
    </location>
</feature>
<feature type="disulfide bond" evidence="13">
    <location>
        <begin position="68"/>
        <end position="80"/>
    </location>
</feature>
<feature type="disulfide bond" evidence="13">
    <location>
        <begin position="26"/>
        <end position="38"/>
    </location>
</feature>
<dbReference type="InterPro" id="IPR011042">
    <property type="entry name" value="6-blade_b-propeller_TolB-like"/>
</dbReference>
<dbReference type="FunFam" id="4.10.400.10:FF:000005">
    <property type="entry name" value="low-density lipoprotein receptor-related protein 1B"/>
    <property type="match status" value="1"/>
</dbReference>
<dbReference type="SMART" id="SM00192">
    <property type="entry name" value="LDLa"/>
    <property type="match status" value="5"/>
</dbReference>
<proteinExistence type="predicted"/>
<evidence type="ECO:0000256" key="7">
    <source>
        <dbReference type="ARBA" id="ARBA00022989"/>
    </source>
</evidence>
<keyword evidence="10" id="KW-0675">Receptor</keyword>
<feature type="disulfide bond" evidence="13">
    <location>
        <begin position="75"/>
        <end position="93"/>
    </location>
</feature>
<dbReference type="PROSITE" id="PS50026">
    <property type="entry name" value="EGF_3"/>
    <property type="match status" value="1"/>
</dbReference>
<evidence type="ECO:0000256" key="15">
    <source>
        <dbReference type="SAM" id="MobiDB-lite"/>
    </source>
</evidence>
<organism evidence="18 19">
    <name type="scientific">Lymnaea stagnalis</name>
    <name type="common">Great pond snail</name>
    <name type="synonym">Helix stagnalis</name>
    <dbReference type="NCBI Taxonomy" id="6523"/>
    <lineage>
        <taxon>Eukaryota</taxon>
        <taxon>Metazoa</taxon>
        <taxon>Spiralia</taxon>
        <taxon>Lophotrochozoa</taxon>
        <taxon>Mollusca</taxon>
        <taxon>Gastropoda</taxon>
        <taxon>Heterobranchia</taxon>
        <taxon>Euthyneura</taxon>
        <taxon>Panpulmonata</taxon>
        <taxon>Hygrophila</taxon>
        <taxon>Lymnaeoidea</taxon>
        <taxon>Lymnaeidae</taxon>
        <taxon>Lymnaea</taxon>
    </lineage>
</organism>
<dbReference type="AlphaFoldDB" id="A0AAV2ISW1"/>
<dbReference type="Gene3D" id="4.10.400.10">
    <property type="entry name" value="Low-density Lipoprotein Receptor"/>
    <property type="match status" value="5"/>
</dbReference>
<feature type="disulfide bond" evidence="13">
    <location>
        <begin position="201"/>
        <end position="219"/>
    </location>
</feature>
<evidence type="ECO:0000259" key="17">
    <source>
        <dbReference type="PROSITE" id="PS50026"/>
    </source>
</evidence>
<dbReference type="SMART" id="SM00135">
    <property type="entry name" value="LY"/>
    <property type="match status" value="5"/>
</dbReference>
<accession>A0AAV2ISW1</accession>
<keyword evidence="6" id="KW-0677">Repeat</keyword>
<dbReference type="FunFam" id="2.120.10.30:FF:000241">
    <property type="entry name" value="Low-density lipoprotein receptor-related protein 6"/>
    <property type="match status" value="1"/>
</dbReference>
<dbReference type="InterPro" id="IPR049883">
    <property type="entry name" value="NOTCH1_EGF-like"/>
</dbReference>
<name>A0AAV2ISW1_LYMST</name>
<evidence type="ECO:0000256" key="10">
    <source>
        <dbReference type="ARBA" id="ARBA00023170"/>
    </source>
</evidence>
<evidence type="ECO:0000256" key="8">
    <source>
        <dbReference type="ARBA" id="ARBA00023136"/>
    </source>
</evidence>
<keyword evidence="7 16" id="KW-1133">Transmembrane helix</keyword>
<dbReference type="GO" id="GO:0006898">
    <property type="term" value="P:receptor-mediated endocytosis"/>
    <property type="evidence" value="ECO:0007669"/>
    <property type="project" value="TreeGrafter"/>
</dbReference>
<evidence type="ECO:0000256" key="6">
    <source>
        <dbReference type="ARBA" id="ARBA00022737"/>
    </source>
</evidence>
<feature type="disulfide bond" evidence="13">
    <location>
        <begin position="112"/>
        <end position="124"/>
    </location>
</feature>
<feature type="disulfide bond" evidence="13">
    <location>
        <begin position="161"/>
        <end position="179"/>
    </location>
</feature>
<evidence type="ECO:0000256" key="11">
    <source>
        <dbReference type="ARBA" id="ARBA00023180"/>
    </source>
</evidence>
<dbReference type="Gene3D" id="2.120.10.30">
    <property type="entry name" value="TolB, C-terminal domain"/>
    <property type="match status" value="1"/>
</dbReference>
<dbReference type="FunFam" id="2.10.25.10:FF:000009">
    <property type="entry name" value="Low-density lipoprotein receptor isoform 1"/>
    <property type="match status" value="1"/>
</dbReference>
<dbReference type="GO" id="GO:0016324">
    <property type="term" value="C:apical plasma membrane"/>
    <property type="evidence" value="ECO:0007669"/>
    <property type="project" value="TreeGrafter"/>
</dbReference>
<feature type="disulfide bond" evidence="13">
    <location>
        <begin position="194"/>
        <end position="206"/>
    </location>
</feature>
<dbReference type="GO" id="GO:0005509">
    <property type="term" value="F:calcium ion binding"/>
    <property type="evidence" value="ECO:0007669"/>
    <property type="project" value="InterPro"/>
</dbReference>
<feature type="region of interest" description="Disordered" evidence="15">
    <location>
        <begin position="763"/>
        <end position="871"/>
    </location>
</feature>
<dbReference type="SUPFAM" id="SSF57184">
    <property type="entry name" value="Growth factor receptor domain"/>
    <property type="match status" value="1"/>
</dbReference>
<dbReference type="PROSITE" id="PS01209">
    <property type="entry name" value="LDLRA_1"/>
    <property type="match status" value="1"/>
</dbReference>
<dbReference type="SUPFAM" id="SSF63825">
    <property type="entry name" value="YWTD domain"/>
    <property type="match status" value="1"/>
</dbReference>
<feature type="disulfide bond" evidence="13">
    <location>
        <begin position="119"/>
        <end position="137"/>
    </location>
</feature>
<dbReference type="CDD" id="cd00112">
    <property type="entry name" value="LDLa"/>
    <property type="match status" value="5"/>
</dbReference>
<dbReference type="PRINTS" id="PR00261">
    <property type="entry name" value="LDLRECEPTOR"/>
</dbReference>
<dbReference type="InterPro" id="IPR001881">
    <property type="entry name" value="EGF-like_Ca-bd_dom"/>
</dbReference>
<feature type="disulfide bond" evidence="13">
    <location>
        <begin position="173"/>
        <end position="188"/>
    </location>
</feature>
<keyword evidence="4 16" id="KW-0812">Transmembrane</keyword>
<evidence type="ECO:0000256" key="3">
    <source>
        <dbReference type="ARBA" id="ARBA00022583"/>
    </source>
</evidence>
<dbReference type="InterPro" id="IPR000033">
    <property type="entry name" value="LDLR_classB_rpt"/>
</dbReference>
<feature type="disulfide bond" evidence="12">
    <location>
        <begin position="664"/>
        <end position="673"/>
    </location>
</feature>
<dbReference type="PANTHER" id="PTHR22722">
    <property type="entry name" value="LOW-DENSITY LIPOPROTEIN RECEPTOR-RELATED PROTEIN 2-RELATED"/>
    <property type="match status" value="1"/>
</dbReference>
<feature type="transmembrane region" description="Helical" evidence="16">
    <location>
        <begin position="701"/>
        <end position="722"/>
    </location>
</feature>
<keyword evidence="9 12" id="KW-1015">Disulfide bond</keyword>
<evidence type="ECO:0000313" key="18">
    <source>
        <dbReference type="EMBL" id="CAL1548074.1"/>
    </source>
</evidence>
<dbReference type="PROSITE" id="PS00010">
    <property type="entry name" value="ASX_HYDROXYL"/>
    <property type="match status" value="1"/>
</dbReference>
<feature type="repeat" description="LDL-receptor class B" evidence="14">
    <location>
        <begin position="453"/>
        <end position="497"/>
    </location>
</feature>
<dbReference type="SUPFAM" id="SSF57424">
    <property type="entry name" value="LDL receptor-like module"/>
    <property type="match status" value="5"/>
</dbReference>
<dbReference type="Proteomes" id="UP001497497">
    <property type="component" value="Unassembled WGS sequence"/>
</dbReference>
<dbReference type="GO" id="GO:0042562">
    <property type="term" value="F:hormone binding"/>
    <property type="evidence" value="ECO:0007669"/>
    <property type="project" value="TreeGrafter"/>
</dbReference>
<dbReference type="GO" id="GO:0043235">
    <property type="term" value="C:receptor complex"/>
    <property type="evidence" value="ECO:0007669"/>
    <property type="project" value="TreeGrafter"/>
</dbReference>
<protein>
    <recommendedName>
        <fullName evidence="17">EGF-like domain-containing protein</fullName>
    </recommendedName>
</protein>
<dbReference type="InterPro" id="IPR023415">
    <property type="entry name" value="LDLR_class-A_CS"/>
</dbReference>
<feature type="disulfide bond" evidence="13">
    <location>
        <begin position="33"/>
        <end position="51"/>
    </location>
</feature>
<dbReference type="EMBL" id="CAXITT010001161">
    <property type="protein sequence ID" value="CAL1548074.1"/>
    <property type="molecule type" value="Genomic_DNA"/>
</dbReference>
<evidence type="ECO:0000313" key="19">
    <source>
        <dbReference type="Proteomes" id="UP001497497"/>
    </source>
</evidence>
<dbReference type="InterPro" id="IPR018097">
    <property type="entry name" value="EGF_Ca-bd_CS"/>
</dbReference>
<evidence type="ECO:0000256" key="16">
    <source>
        <dbReference type="SAM" id="Phobius"/>
    </source>
</evidence>
<evidence type="ECO:0000256" key="13">
    <source>
        <dbReference type="PROSITE-ProRule" id="PRU00124"/>
    </source>
</evidence>
<dbReference type="PROSITE" id="PS01186">
    <property type="entry name" value="EGF_2"/>
    <property type="match status" value="1"/>
</dbReference>
<feature type="repeat" description="LDL-receptor class B" evidence="14">
    <location>
        <begin position="499"/>
        <end position="541"/>
    </location>
</feature>
<comment type="caution">
    <text evidence="18">The sequence shown here is derived from an EMBL/GenBank/DDBJ whole genome shotgun (WGS) entry which is preliminary data.</text>
</comment>
<comment type="subcellular location">
    <subcellularLocation>
        <location evidence="1">Membrane</location>
        <topology evidence="1">Single-pass type I membrane protein</topology>
    </subcellularLocation>
</comment>
<dbReference type="InterPro" id="IPR051221">
    <property type="entry name" value="LDLR-related"/>
</dbReference>
<dbReference type="InterPro" id="IPR000152">
    <property type="entry name" value="EGF-type_Asp/Asn_hydroxyl_site"/>
</dbReference>
<dbReference type="PROSITE" id="PS01187">
    <property type="entry name" value="EGF_CA"/>
    <property type="match status" value="1"/>
</dbReference>
<evidence type="ECO:0000256" key="14">
    <source>
        <dbReference type="PROSITE-ProRule" id="PRU00461"/>
    </source>
</evidence>